<organism evidence="1">
    <name type="scientific">Cacopsylla melanoneura</name>
    <dbReference type="NCBI Taxonomy" id="428564"/>
    <lineage>
        <taxon>Eukaryota</taxon>
        <taxon>Metazoa</taxon>
        <taxon>Ecdysozoa</taxon>
        <taxon>Arthropoda</taxon>
        <taxon>Hexapoda</taxon>
        <taxon>Insecta</taxon>
        <taxon>Pterygota</taxon>
        <taxon>Neoptera</taxon>
        <taxon>Paraneoptera</taxon>
        <taxon>Hemiptera</taxon>
        <taxon>Sternorrhyncha</taxon>
        <taxon>Psylloidea</taxon>
        <taxon>Psyllidae</taxon>
        <taxon>Psyllinae</taxon>
        <taxon>Cacopsylla</taxon>
    </lineage>
</organism>
<proteinExistence type="predicted"/>
<accession>A0A8D8WZ01</accession>
<dbReference type="EMBL" id="HBUF01243429">
    <property type="protein sequence ID" value="CAG6677717.1"/>
    <property type="molecule type" value="Transcribed_RNA"/>
</dbReference>
<name>A0A8D8WZ01_9HEMI</name>
<evidence type="ECO:0000313" key="1">
    <source>
        <dbReference type="EMBL" id="CAG6677717.1"/>
    </source>
</evidence>
<dbReference type="AlphaFoldDB" id="A0A8D8WZ01"/>
<sequence>MEGCYSGSSILKDMRLSAMIHGKRFVSILIDMLGMDFILEGKTKIKVKKMLVKADNNFSIKIEISFVEHLGPNYKTGLRSLGSDFKLLRYRLFFILFRICLNIIARI</sequence>
<protein>
    <submittedName>
        <fullName evidence="1">Uncharacterized protein</fullName>
    </submittedName>
</protein>
<reference evidence="1" key="1">
    <citation type="submission" date="2021-05" db="EMBL/GenBank/DDBJ databases">
        <authorList>
            <person name="Alioto T."/>
            <person name="Alioto T."/>
            <person name="Gomez Garrido J."/>
        </authorList>
    </citation>
    <scope>NUCLEOTIDE SEQUENCE</scope>
</reference>